<organism evidence="5 6">
    <name type="scientific">Jingyaoa shaoxingensis</name>
    <dbReference type="NCBI Taxonomy" id="2763671"/>
    <lineage>
        <taxon>Bacteria</taxon>
        <taxon>Bacillati</taxon>
        <taxon>Bacillota</taxon>
        <taxon>Clostridia</taxon>
        <taxon>Lachnospirales</taxon>
        <taxon>Lachnospiraceae</taxon>
        <taxon>Jingyaoa</taxon>
    </lineage>
</organism>
<gene>
    <name evidence="5" type="ORF">H8716_06200</name>
</gene>
<keyword evidence="2" id="KW-0865">Zymogen</keyword>
<dbReference type="Proteomes" id="UP000657421">
    <property type="component" value="Unassembled WGS sequence"/>
</dbReference>
<keyword evidence="6" id="KW-1185">Reference proteome</keyword>
<dbReference type="PANTHER" id="PTHR10067">
    <property type="entry name" value="PHOSPHATIDYLSERINE DECARBOXYLASE"/>
    <property type="match status" value="1"/>
</dbReference>
<sequence length="277" mass="31465">MTVLEFLYHTVPGRLCLKVLTAPAISRSCGRFLDSPVSSRLISPFAKKNQIHLDDYLLDDVHSFNDFFSRKIRPELRPVDMDPSHLAAPCDGLLSVWKIQRDTVLPVKQSHYTISSLLRDSRLAARYEGGYCFVFRLCVNHYHRYSYVDSGRKSATRRIEGVLHTVRPVALREFPVFTENSREYTLIQSPALGTLLQMEVGAMLVGRIVNHDDACLVHRGQEKGFFQYGGSTIIVLAEKDAVSVRHDLLKHSKMGVETPVKMGEYIAFEKLDKKTHS</sequence>
<accession>A0ABR7N8F6</accession>
<reference evidence="5 6" key="1">
    <citation type="submission" date="2020-08" db="EMBL/GenBank/DDBJ databases">
        <title>Genome public.</title>
        <authorList>
            <person name="Liu C."/>
            <person name="Sun Q."/>
        </authorList>
    </citation>
    <scope>NUCLEOTIDE SEQUENCE [LARGE SCALE GENOMIC DNA]</scope>
    <source>
        <strain evidence="5 6">NSJ-46</strain>
    </source>
</reference>
<keyword evidence="3" id="KW-0456">Lyase</keyword>
<keyword evidence="4" id="KW-0670">Pyruvate</keyword>
<evidence type="ECO:0000256" key="2">
    <source>
        <dbReference type="ARBA" id="ARBA00023145"/>
    </source>
</evidence>
<dbReference type="Pfam" id="PF02666">
    <property type="entry name" value="PS_Dcarbxylase"/>
    <property type="match status" value="1"/>
</dbReference>
<evidence type="ECO:0000313" key="5">
    <source>
        <dbReference type="EMBL" id="MBC8572677.1"/>
    </source>
</evidence>
<evidence type="ECO:0000256" key="4">
    <source>
        <dbReference type="ARBA" id="ARBA00023317"/>
    </source>
</evidence>
<dbReference type="PANTHER" id="PTHR10067:SF17">
    <property type="entry name" value="PHOSPHATIDYLSERINE DECARBOXYLASE PROENZYME 2"/>
    <property type="match status" value="1"/>
</dbReference>
<evidence type="ECO:0000313" key="6">
    <source>
        <dbReference type="Proteomes" id="UP000657421"/>
    </source>
</evidence>
<evidence type="ECO:0000256" key="3">
    <source>
        <dbReference type="ARBA" id="ARBA00023239"/>
    </source>
</evidence>
<dbReference type="InterPro" id="IPR003817">
    <property type="entry name" value="PS_Dcarbxylase"/>
</dbReference>
<dbReference type="EMBL" id="JACRSZ010000004">
    <property type="protein sequence ID" value="MBC8572677.1"/>
    <property type="molecule type" value="Genomic_DNA"/>
</dbReference>
<proteinExistence type="predicted"/>
<evidence type="ECO:0000256" key="1">
    <source>
        <dbReference type="ARBA" id="ARBA00022793"/>
    </source>
</evidence>
<comment type="caution">
    <text evidence="5">The sequence shown here is derived from an EMBL/GenBank/DDBJ whole genome shotgun (WGS) entry which is preliminary data.</text>
</comment>
<dbReference type="RefSeq" id="WP_249307703.1">
    <property type="nucleotide sequence ID" value="NZ_JACRSZ010000004.1"/>
</dbReference>
<name>A0ABR7N8F6_9FIRM</name>
<keyword evidence="1" id="KW-0210">Decarboxylase</keyword>
<protein>
    <submittedName>
        <fullName evidence="5">Phosphatidylserine decarboxylase</fullName>
    </submittedName>
</protein>